<evidence type="ECO:0000313" key="2">
    <source>
        <dbReference type="Proteomes" id="UP000178656"/>
    </source>
</evidence>
<proteinExistence type="predicted"/>
<sequence length="164" mass="18853">MECFEVTIVKEERLHCPSPLAQAHLPSHESMPRFLQSLLARFCEERGCELRIKWVDSFDGFASSFPSDYLKLDCIIVEVHPLAEESLLDVCELAFEQGQGGKIIFWGSRHVPGFDWNKVKAKRPHLLSAPFIDEKTDITAALAIVQRVLEYSLQRPERRNQKKD</sequence>
<protein>
    <recommendedName>
        <fullName evidence="3">Response regulatory domain-containing protein</fullName>
    </recommendedName>
</protein>
<reference evidence="1 2" key="1">
    <citation type="journal article" date="2016" name="Nat. Commun.">
        <title>Thousands of microbial genomes shed light on interconnected biogeochemical processes in an aquifer system.</title>
        <authorList>
            <person name="Anantharaman K."/>
            <person name="Brown C.T."/>
            <person name="Hug L.A."/>
            <person name="Sharon I."/>
            <person name="Castelle C.J."/>
            <person name="Probst A.J."/>
            <person name="Thomas B.C."/>
            <person name="Singh A."/>
            <person name="Wilkins M.J."/>
            <person name="Karaoz U."/>
            <person name="Brodie E.L."/>
            <person name="Williams K.H."/>
            <person name="Hubbard S.S."/>
            <person name="Banfield J.F."/>
        </authorList>
    </citation>
    <scope>NUCLEOTIDE SEQUENCE [LARGE SCALE GENOMIC DNA]</scope>
</reference>
<organism evidence="1 2">
    <name type="scientific">Candidatus Falkowbacteria bacterium RIFOXYC2_FULL_48_21</name>
    <dbReference type="NCBI Taxonomy" id="1798005"/>
    <lineage>
        <taxon>Bacteria</taxon>
        <taxon>Candidatus Falkowiibacteriota</taxon>
    </lineage>
</organism>
<evidence type="ECO:0000313" key="1">
    <source>
        <dbReference type="EMBL" id="OGF38124.1"/>
    </source>
</evidence>
<dbReference type="Proteomes" id="UP000178656">
    <property type="component" value="Unassembled WGS sequence"/>
</dbReference>
<comment type="caution">
    <text evidence="1">The sequence shown here is derived from an EMBL/GenBank/DDBJ whole genome shotgun (WGS) entry which is preliminary data.</text>
</comment>
<gene>
    <name evidence="1" type="ORF">A2482_01315</name>
</gene>
<accession>A0A1F5TGT7</accession>
<dbReference type="EMBL" id="MFGM01000008">
    <property type="protein sequence ID" value="OGF38124.1"/>
    <property type="molecule type" value="Genomic_DNA"/>
</dbReference>
<dbReference type="AlphaFoldDB" id="A0A1F5TGT7"/>
<name>A0A1F5TGT7_9BACT</name>
<evidence type="ECO:0008006" key="3">
    <source>
        <dbReference type="Google" id="ProtNLM"/>
    </source>
</evidence>